<dbReference type="Proteomes" id="UP000783863">
    <property type="component" value="Unassembled WGS sequence"/>
</dbReference>
<evidence type="ECO:0000313" key="1">
    <source>
        <dbReference type="EMBL" id="MBX0303742.1"/>
    </source>
</evidence>
<keyword evidence="2" id="KW-1185">Reference proteome</keyword>
<sequence>MVNADRFRDSTQILLPAGALNGIRDELETRFTVTVRTEEEQVRIIGSPVEIKDAGDFLAMNGVTFA</sequence>
<dbReference type="EMBL" id="RKLQ01000001">
    <property type="protein sequence ID" value="MBX0303742.1"/>
    <property type="molecule type" value="Genomic_DNA"/>
</dbReference>
<comment type="caution">
    <text evidence="1">The sequence shown here is derived from an EMBL/GenBank/DDBJ whole genome shotgun (WGS) entry which is preliminary data.</text>
</comment>
<organism evidence="1 2">
    <name type="scientific">Haloarcula salinisoli</name>
    <dbReference type="NCBI Taxonomy" id="2487746"/>
    <lineage>
        <taxon>Archaea</taxon>
        <taxon>Methanobacteriati</taxon>
        <taxon>Methanobacteriota</taxon>
        <taxon>Stenosarchaea group</taxon>
        <taxon>Halobacteria</taxon>
        <taxon>Halobacteriales</taxon>
        <taxon>Haloarculaceae</taxon>
        <taxon>Haloarcula</taxon>
    </lineage>
</organism>
<dbReference type="Pfam" id="PF24397">
    <property type="entry name" value="VNG_1110C"/>
    <property type="match status" value="1"/>
</dbReference>
<gene>
    <name evidence="1" type="ORF">EGD98_08665</name>
</gene>
<accession>A0A8J7YE09</accession>
<reference evidence="1" key="1">
    <citation type="submission" date="2021-06" db="EMBL/GenBank/DDBJ databases">
        <title>Halomicroarcula sp. F24A a new haloarchaeum isolated from saline soil.</title>
        <authorList>
            <person name="Duran-Viseras A."/>
            <person name="Sanchez-Porro C."/>
            <person name="Ventosa A."/>
        </authorList>
    </citation>
    <scope>NUCLEOTIDE SEQUENCE</scope>
    <source>
        <strain evidence="1">F24A</strain>
    </source>
</reference>
<dbReference type="InterPro" id="IPR056231">
    <property type="entry name" value="VNG_1110C-like"/>
</dbReference>
<name>A0A8J7YE09_9EURY</name>
<protein>
    <submittedName>
        <fullName evidence="1">Uncharacterized protein</fullName>
    </submittedName>
</protein>
<dbReference type="AlphaFoldDB" id="A0A8J7YE09"/>
<dbReference type="RefSeq" id="WP_220587933.1">
    <property type="nucleotide sequence ID" value="NZ_RKLQ01000001.1"/>
</dbReference>
<proteinExistence type="predicted"/>
<evidence type="ECO:0000313" key="2">
    <source>
        <dbReference type="Proteomes" id="UP000783863"/>
    </source>
</evidence>